<dbReference type="AlphaFoldDB" id="A0A5B2XE50"/>
<dbReference type="RefSeq" id="WP_149850583.1">
    <property type="nucleotide sequence ID" value="NZ_VUOB01000028.1"/>
</dbReference>
<comment type="caution">
    <text evidence="1">The sequence shown here is derived from an EMBL/GenBank/DDBJ whole genome shotgun (WGS) entry which is preliminary data.</text>
</comment>
<evidence type="ECO:0000313" key="2">
    <source>
        <dbReference type="Proteomes" id="UP000323454"/>
    </source>
</evidence>
<gene>
    <name evidence="1" type="ORF">F0L68_17175</name>
</gene>
<reference evidence="1 2" key="1">
    <citation type="submission" date="2019-09" db="EMBL/GenBank/DDBJ databases">
        <title>Goodfellowia gen. nov., a new genus of the Pseudonocardineae related to Actinoalloteichus, containing Goodfellowia coeruleoviolacea gen. nov., comb. nov. gen. nov., comb. nov.</title>
        <authorList>
            <person name="Labeda D."/>
        </authorList>
    </citation>
    <scope>NUCLEOTIDE SEQUENCE [LARGE SCALE GENOMIC DNA]</scope>
    <source>
        <strain evidence="1 2">AN110305</strain>
    </source>
</reference>
<dbReference type="OrthoDB" id="8444614at2"/>
<dbReference type="EMBL" id="VUOB01000028">
    <property type="protein sequence ID" value="KAA2261506.1"/>
    <property type="molecule type" value="Genomic_DNA"/>
</dbReference>
<keyword evidence="2" id="KW-1185">Reference proteome</keyword>
<reference evidence="1 2" key="2">
    <citation type="submission" date="2019-09" db="EMBL/GenBank/DDBJ databases">
        <authorList>
            <person name="Jin C."/>
        </authorList>
    </citation>
    <scope>NUCLEOTIDE SEQUENCE [LARGE SCALE GENOMIC DNA]</scope>
    <source>
        <strain evidence="1 2">AN110305</strain>
    </source>
</reference>
<name>A0A5B2XE50_9PSEU</name>
<dbReference type="Proteomes" id="UP000323454">
    <property type="component" value="Unassembled WGS sequence"/>
</dbReference>
<proteinExistence type="predicted"/>
<sequence length="235" mass="25142">MSTTAHTSDLSRRCRSLRTDRLLAPLAGCTRRAAILDGLVSPGVAVETPEHLDVAWHGDRLVVELDESTVDSQAVRWTRLPHELPDDGAFVHLGTAPQGCLFVDFARAPGPISLCGDAPTARQLAEWVVLQLATVFPAHRPHLTIVGPLAEAVRPSDHVDRVPTLEQLLDDRPPAEGHALRAVVFAQHTTVSAQALRALAAAGDAPVLPIVLGDVPDAAWRLTVRDHERSAGSAV</sequence>
<protein>
    <submittedName>
        <fullName evidence="1">Uncharacterized protein</fullName>
    </submittedName>
</protein>
<evidence type="ECO:0000313" key="1">
    <source>
        <dbReference type="EMBL" id="KAA2261506.1"/>
    </source>
</evidence>
<accession>A0A5B2XE50</accession>
<organism evidence="1 2">
    <name type="scientific">Solihabitans fulvus</name>
    <dbReference type="NCBI Taxonomy" id="1892852"/>
    <lineage>
        <taxon>Bacteria</taxon>
        <taxon>Bacillati</taxon>
        <taxon>Actinomycetota</taxon>
        <taxon>Actinomycetes</taxon>
        <taxon>Pseudonocardiales</taxon>
        <taxon>Pseudonocardiaceae</taxon>
        <taxon>Solihabitans</taxon>
    </lineage>
</organism>